<evidence type="ECO:0000313" key="1">
    <source>
        <dbReference type="EMBL" id="SDK74608.1"/>
    </source>
</evidence>
<name>A0A1G9EEU3_9STAP</name>
<accession>A0A1G9EEU3</accession>
<dbReference type="Proteomes" id="UP000242700">
    <property type="component" value="Unassembled WGS sequence"/>
</dbReference>
<reference evidence="2" key="1">
    <citation type="submission" date="2016-10" db="EMBL/GenBank/DDBJ databases">
        <authorList>
            <person name="Varghese N."/>
            <person name="Submissions S."/>
        </authorList>
    </citation>
    <scope>NUCLEOTIDE SEQUENCE [LARGE SCALE GENOMIC DNA]</scope>
    <source>
        <strain evidence="2">CGMCC 1.8911</strain>
    </source>
</reference>
<gene>
    <name evidence="1" type="ORF">SAMN05216187_11613</name>
</gene>
<evidence type="ECO:0000313" key="2">
    <source>
        <dbReference type="Proteomes" id="UP000242700"/>
    </source>
</evidence>
<organism evidence="1 2">
    <name type="scientific">Jeotgalicoccus aerolatus</name>
    <dbReference type="NCBI Taxonomy" id="709510"/>
    <lineage>
        <taxon>Bacteria</taxon>
        <taxon>Bacillati</taxon>
        <taxon>Bacillota</taxon>
        <taxon>Bacilli</taxon>
        <taxon>Bacillales</taxon>
        <taxon>Staphylococcaceae</taxon>
        <taxon>Jeotgalicoccus</taxon>
    </lineage>
</organism>
<dbReference type="EMBL" id="FNFI01000016">
    <property type="protein sequence ID" value="SDK74608.1"/>
    <property type="molecule type" value="Genomic_DNA"/>
</dbReference>
<proteinExistence type="predicted"/>
<sequence length="117" mass="13304">MNFSLSDNAVDSLKSTYESLYEIEDLAVGVEHHAKDAILSLNHANELLFKLLLHKNKEYLIFSDINSYMKAKRKMLKEEKDSIFEVAPGLQTVSFSEAVKRLELLCDISVPDSLKKV</sequence>
<dbReference type="RefSeq" id="WP_256333992.1">
    <property type="nucleotide sequence ID" value="NZ_FNFI01000016.1"/>
</dbReference>
<protein>
    <submittedName>
        <fullName evidence="1">Uncharacterized protein</fullName>
    </submittedName>
</protein>
<dbReference type="AlphaFoldDB" id="A0A1G9EEU3"/>